<gene>
    <name evidence="1" type="ORF">BCV70DRAFT_87331</name>
</gene>
<dbReference type="Proteomes" id="UP000246740">
    <property type="component" value="Unassembled WGS sequence"/>
</dbReference>
<keyword evidence="2" id="KW-1185">Reference proteome</keyword>
<sequence length="129" mass="14394">MDLVWEGFSLFLPFDLVVLWSWLPPLRVACSCFTDFVYLVPLLFLPFPSSSCNLALTAGRICCFAVFLTLLDSCSFHTTDLLPFGPVMAGHSTSPPLLILCLPLHLSRSTVFLVHVILVRLLRVPCPEK</sequence>
<reference evidence="1 2" key="1">
    <citation type="journal article" date="2018" name="Mol. Biol. Evol.">
        <title>Broad Genomic Sampling Reveals a Smut Pathogenic Ancestry of the Fungal Clade Ustilaginomycotina.</title>
        <authorList>
            <person name="Kijpornyongpan T."/>
            <person name="Mondo S.J."/>
            <person name="Barry K."/>
            <person name="Sandor L."/>
            <person name="Lee J."/>
            <person name="Lipzen A."/>
            <person name="Pangilinan J."/>
            <person name="LaButti K."/>
            <person name="Hainaut M."/>
            <person name="Henrissat B."/>
            <person name="Grigoriev I.V."/>
            <person name="Spatafora J.W."/>
            <person name="Aime M.C."/>
        </authorList>
    </citation>
    <scope>NUCLEOTIDE SEQUENCE [LARGE SCALE GENOMIC DNA]</scope>
    <source>
        <strain evidence="1 2">MCA 3645</strain>
    </source>
</reference>
<dbReference type="AlphaFoldDB" id="A0A317XUE1"/>
<protein>
    <submittedName>
        <fullName evidence="1">Uncharacterized protein</fullName>
    </submittedName>
</protein>
<dbReference type="EMBL" id="KZ819191">
    <property type="protein sequence ID" value="PWZ00989.1"/>
    <property type="molecule type" value="Genomic_DNA"/>
</dbReference>
<dbReference type="InParanoid" id="A0A317XUE1"/>
<accession>A0A317XUE1</accession>
<evidence type="ECO:0000313" key="1">
    <source>
        <dbReference type="EMBL" id="PWZ00989.1"/>
    </source>
</evidence>
<name>A0A317XUE1_9BASI</name>
<evidence type="ECO:0000313" key="2">
    <source>
        <dbReference type="Proteomes" id="UP000246740"/>
    </source>
</evidence>
<organism evidence="1 2">
    <name type="scientific">Testicularia cyperi</name>
    <dbReference type="NCBI Taxonomy" id="1882483"/>
    <lineage>
        <taxon>Eukaryota</taxon>
        <taxon>Fungi</taxon>
        <taxon>Dikarya</taxon>
        <taxon>Basidiomycota</taxon>
        <taxon>Ustilaginomycotina</taxon>
        <taxon>Ustilaginomycetes</taxon>
        <taxon>Ustilaginales</taxon>
        <taxon>Anthracoideaceae</taxon>
        <taxon>Testicularia</taxon>
    </lineage>
</organism>
<proteinExistence type="predicted"/>